<proteinExistence type="predicted"/>
<gene>
    <name evidence="1" type="ORF">A45J_1404</name>
</gene>
<comment type="caution">
    <text evidence="1">The sequence shown here is derived from an EMBL/GenBank/DDBJ whole genome shotgun (WGS) entry which is preliminary data.</text>
</comment>
<name>A0A5J4L466_9ZZZZ</name>
<dbReference type="Gene3D" id="1.25.40.10">
    <property type="entry name" value="Tetratricopeptide repeat domain"/>
    <property type="match status" value="1"/>
</dbReference>
<dbReference type="PROSITE" id="PS50005">
    <property type="entry name" value="TPR"/>
    <property type="match status" value="1"/>
</dbReference>
<organism evidence="1">
    <name type="scientific">hot springs metagenome</name>
    <dbReference type="NCBI Taxonomy" id="433727"/>
    <lineage>
        <taxon>unclassified sequences</taxon>
        <taxon>metagenomes</taxon>
        <taxon>ecological metagenomes</taxon>
    </lineage>
</organism>
<evidence type="ECO:0000313" key="1">
    <source>
        <dbReference type="EMBL" id="GER93650.1"/>
    </source>
</evidence>
<dbReference type="InterPro" id="IPR011990">
    <property type="entry name" value="TPR-like_helical_dom_sf"/>
</dbReference>
<dbReference type="AlphaFoldDB" id="A0A5J4L466"/>
<dbReference type="InterPro" id="IPR019734">
    <property type="entry name" value="TPR_rpt"/>
</dbReference>
<reference evidence="1" key="1">
    <citation type="submission" date="2019-10" db="EMBL/GenBank/DDBJ databases">
        <title>Metagenomic sequencing of thiosulfate-disproportionating enrichment culture.</title>
        <authorList>
            <person name="Umezawa K."/>
            <person name="Kojima H."/>
            <person name="Fukui M."/>
        </authorList>
    </citation>
    <scope>NUCLEOTIDE SEQUENCE</scope>
    <source>
        <strain evidence="1">45J</strain>
    </source>
</reference>
<protein>
    <submittedName>
        <fullName evidence="1">Uncharacterized protein</fullName>
    </submittedName>
</protein>
<accession>A0A5J4L466</accession>
<sequence length="164" mass="19067">MEDSIYIKRLKERLRQDPDSKVFLSLAEELRKQDKIDEAIAVLINGIKKHPDFIAARLTLGRWYLSIDMLSEAQKEYMEIIKQYPDNVFALKGLDEINKRLAIISGDNKELPVGSNKEIVIEHLNRFLKGIKTRFNVRDNRVNRLHRLLNAIKIHFAPSSENSV</sequence>
<dbReference type="EMBL" id="BLAB01000001">
    <property type="protein sequence ID" value="GER93650.1"/>
    <property type="molecule type" value="Genomic_DNA"/>
</dbReference>
<dbReference type="Pfam" id="PF14559">
    <property type="entry name" value="TPR_19"/>
    <property type="match status" value="1"/>
</dbReference>
<dbReference type="SUPFAM" id="SSF48452">
    <property type="entry name" value="TPR-like"/>
    <property type="match status" value="1"/>
</dbReference>